<evidence type="ECO:0000313" key="3">
    <source>
        <dbReference type="Proteomes" id="UP000233551"/>
    </source>
</evidence>
<gene>
    <name evidence="2" type="ORF">CRG98_029030</name>
</gene>
<proteinExistence type="predicted"/>
<evidence type="ECO:0008006" key="4">
    <source>
        <dbReference type="Google" id="ProtNLM"/>
    </source>
</evidence>
<sequence>MGRRRKQREPLCMSTVASASNNGRHHGGGMTLYYSSRTGHKAPFSIARDSELEPSSLLARLESESLRWWLPMKKIDKEDEDERFFEEIDSTRIACCCSRGRGLGLVGNGGLLEVDRCYSDRRKMSVEKKKNKGGNGGQAEQGAPLVAVFPRLLSNSPSVLGPSPVEAPAACHPLNLYLNLPVCSCDAGAQLAAHKEKERVHQFLIGLNPDFSTIRSQILSMDPLPTVNRAHSMAAHDETQRLITQDRDSSSEALGFAAKIANEFGAVNPNFVDSNRGDFKSRGRLFCDLCGRNGHHRATCYQLHGYPYSDQSNQRSSKGFPSGQSQYGGKTGGSSFYVPAQKGHMAAQAQAHGDQLADLSKLAHLSEGPHLGEYDWNG</sequence>
<feature type="compositionally biased region" description="Polar residues" evidence="1">
    <location>
        <begin position="311"/>
        <end position="328"/>
    </location>
</feature>
<protein>
    <recommendedName>
        <fullName evidence="4">CCHC-type domain-containing protein</fullName>
    </recommendedName>
</protein>
<evidence type="ECO:0000256" key="1">
    <source>
        <dbReference type="SAM" id="MobiDB-lite"/>
    </source>
</evidence>
<reference evidence="2 3" key="1">
    <citation type="submission" date="2017-11" db="EMBL/GenBank/DDBJ databases">
        <title>De-novo sequencing of pomegranate (Punica granatum L.) genome.</title>
        <authorList>
            <person name="Akparov Z."/>
            <person name="Amiraslanov A."/>
            <person name="Hajiyeva S."/>
            <person name="Abbasov M."/>
            <person name="Kaur K."/>
            <person name="Hamwieh A."/>
            <person name="Solovyev V."/>
            <person name="Salamov A."/>
            <person name="Braich B."/>
            <person name="Kosarev P."/>
            <person name="Mahmoud A."/>
            <person name="Hajiyev E."/>
            <person name="Babayeva S."/>
            <person name="Izzatullayeva V."/>
            <person name="Mammadov A."/>
            <person name="Mammadov A."/>
            <person name="Sharifova S."/>
            <person name="Ojaghi J."/>
            <person name="Eynullazada K."/>
            <person name="Bayramov B."/>
            <person name="Abdulazimova A."/>
            <person name="Shahmuradov I."/>
        </authorList>
    </citation>
    <scope>NUCLEOTIDE SEQUENCE [LARGE SCALE GENOMIC DNA]</scope>
    <source>
        <strain evidence="3">cv. AG2017</strain>
        <tissue evidence="2">Leaf</tissue>
    </source>
</reference>
<feature type="region of interest" description="Disordered" evidence="1">
    <location>
        <begin position="311"/>
        <end position="334"/>
    </location>
</feature>
<keyword evidence="3" id="KW-1185">Reference proteome</keyword>
<dbReference type="EMBL" id="PGOL01002095">
    <property type="protein sequence ID" value="PKI50590.1"/>
    <property type="molecule type" value="Genomic_DNA"/>
</dbReference>
<dbReference type="Proteomes" id="UP000233551">
    <property type="component" value="Unassembled WGS sequence"/>
</dbReference>
<organism evidence="2 3">
    <name type="scientific">Punica granatum</name>
    <name type="common">Pomegranate</name>
    <dbReference type="NCBI Taxonomy" id="22663"/>
    <lineage>
        <taxon>Eukaryota</taxon>
        <taxon>Viridiplantae</taxon>
        <taxon>Streptophyta</taxon>
        <taxon>Embryophyta</taxon>
        <taxon>Tracheophyta</taxon>
        <taxon>Spermatophyta</taxon>
        <taxon>Magnoliopsida</taxon>
        <taxon>eudicotyledons</taxon>
        <taxon>Gunneridae</taxon>
        <taxon>Pentapetalae</taxon>
        <taxon>rosids</taxon>
        <taxon>malvids</taxon>
        <taxon>Myrtales</taxon>
        <taxon>Lythraceae</taxon>
        <taxon>Punica</taxon>
    </lineage>
</organism>
<dbReference type="AlphaFoldDB" id="A0A2I0J3R4"/>
<dbReference type="PANTHER" id="PTHR34222">
    <property type="entry name" value="GAG_PRE-INTEGRS DOMAIN-CONTAINING PROTEIN"/>
    <property type="match status" value="1"/>
</dbReference>
<accession>A0A2I0J3R4</accession>
<name>A0A2I0J3R4_PUNGR</name>
<comment type="caution">
    <text evidence="2">The sequence shown here is derived from an EMBL/GenBank/DDBJ whole genome shotgun (WGS) entry which is preliminary data.</text>
</comment>
<evidence type="ECO:0000313" key="2">
    <source>
        <dbReference type="EMBL" id="PKI50590.1"/>
    </source>
</evidence>
<dbReference type="PANTHER" id="PTHR34222:SF79">
    <property type="entry name" value="RETROVIRUS-RELATED POL POLYPROTEIN FROM TRANSPOSON TNT 1-94"/>
    <property type="match status" value="1"/>
</dbReference>